<evidence type="ECO:0000313" key="2">
    <source>
        <dbReference type="Proteomes" id="UP000005959"/>
    </source>
</evidence>
<dbReference type="EMBL" id="AGCI01000084">
    <property type="protein sequence ID" value="EHM40255.1"/>
    <property type="molecule type" value="Genomic_DNA"/>
</dbReference>
<comment type="caution">
    <text evidence="1">The sequence shown here is derived from an EMBL/GenBank/DDBJ whole genome shotgun (WGS) entry which is preliminary data.</text>
</comment>
<dbReference type="Pfam" id="PF21576">
    <property type="entry name" value="T6SS_Tgi2PP"/>
    <property type="match status" value="1"/>
</dbReference>
<dbReference type="HOGENOM" id="CLU_142239_0_0_6"/>
<reference evidence="1 2" key="1">
    <citation type="submission" date="2011-08" db="EMBL/GenBank/DDBJ databases">
        <authorList>
            <person name="Weinstock G."/>
            <person name="Sodergren E."/>
            <person name="Clifton S."/>
            <person name="Fulton L."/>
            <person name="Fulton B."/>
            <person name="Courtney L."/>
            <person name="Fronick C."/>
            <person name="Harrison M."/>
            <person name="Strong C."/>
            <person name="Farmer C."/>
            <person name="Delahaunty K."/>
            <person name="Markovic C."/>
            <person name="Hall O."/>
            <person name="Minx P."/>
            <person name="Tomlinson C."/>
            <person name="Mitreva M."/>
            <person name="Hou S."/>
            <person name="Chen J."/>
            <person name="Wollam A."/>
            <person name="Pepin K.H."/>
            <person name="Johnson M."/>
            <person name="Bhonagiri V."/>
            <person name="Zhang X."/>
            <person name="Suruliraj S."/>
            <person name="Warren W."/>
            <person name="Chinwalla A."/>
            <person name="Mardis E.R."/>
            <person name="Wilson R.K."/>
        </authorList>
    </citation>
    <scope>NUCLEOTIDE SEQUENCE [LARGE SCALE GENOMIC DNA]</scope>
    <source>
        <strain evidence="1 2">ATCC 51873</strain>
    </source>
</reference>
<sequence>MFRKIIFLLVISLIPIMSSAEISVFEFNPTDVNRGGMTKEQSEGLLIIALKHEKYDLSVSGAFVDGDLQDKQGNAPHPGYYDFSVGYDNPTAGAIEYWGVFSVSPRTGDIWEINECKRISFPILQKAQKEIIKKTGVTFADEVAQRRGLGCTDE</sequence>
<protein>
    <submittedName>
        <fullName evidence="1">Uncharacterized protein</fullName>
    </submittedName>
</protein>
<evidence type="ECO:0000313" key="1">
    <source>
        <dbReference type="EMBL" id="EHM40255.1"/>
    </source>
</evidence>
<dbReference type="InterPro" id="IPR049066">
    <property type="entry name" value="T6SS_Tgi2PP"/>
</dbReference>
<accession>G9YAC5</accession>
<name>G9YAC5_HAFAL</name>
<organism evidence="1 2">
    <name type="scientific">Hafnia alvei ATCC 51873</name>
    <dbReference type="NCBI Taxonomy" id="1002364"/>
    <lineage>
        <taxon>Bacteria</taxon>
        <taxon>Pseudomonadati</taxon>
        <taxon>Pseudomonadota</taxon>
        <taxon>Gammaproteobacteria</taxon>
        <taxon>Enterobacterales</taxon>
        <taxon>Hafniaceae</taxon>
        <taxon>Hafnia</taxon>
    </lineage>
</organism>
<gene>
    <name evidence="1" type="ORF">HMPREF0454_03549</name>
</gene>
<dbReference type="AlphaFoldDB" id="G9YAC5"/>
<dbReference type="Gene3D" id="3.10.450.170">
    <property type="entry name" value="type vi secretion system effector-immunity co pseudomonas protegens"/>
    <property type="match status" value="1"/>
</dbReference>
<dbReference type="Proteomes" id="UP000005959">
    <property type="component" value="Unassembled WGS sequence"/>
</dbReference>
<proteinExistence type="predicted"/>